<proteinExistence type="predicted"/>
<dbReference type="EMBL" id="CBSY010000215">
    <property type="protein sequence ID" value="CDH21137.1"/>
    <property type="molecule type" value="Genomic_DNA"/>
</dbReference>
<dbReference type="HOGENOM" id="CLU_3298792_0_0_6"/>
<feature type="transmembrane region" description="Helical" evidence="1">
    <location>
        <begin position="12"/>
        <end position="32"/>
    </location>
</feature>
<accession>A0A077PKK5</accession>
<evidence type="ECO:0000313" key="2">
    <source>
        <dbReference type="EMBL" id="CDH21137.1"/>
    </source>
</evidence>
<gene>
    <name evidence="2" type="ORF">XBKQ1_2920005</name>
</gene>
<keyword evidence="3" id="KW-1185">Reference proteome</keyword>
<comment type="caution">
    <text evidence="2">The sequence shown here is derived from an EMBL/GenBank/DDBJ whole genome shotgun (WGS) entry which is preliminary data.</text>
</comment>
<evidence type="ECO:0000313" key="3">
    <source>
        <dbReference type="Proteomes" id="UP000028500"/>
    </source>
</evidence>
<organism evidence="2 3">
    <name type="scientific">Xenorhabdus bovienii str. kraussei Quebec</name>
    <dbReference type="NCBI Taxonomy" id="1398203"/>
    <lineage>
        <taxon>Bacteria</taxon>
        <taxon>Pseudomonadati</taxon>
        <taxon>Pseudomonadota</taxon>
        <taxon>Gammaproteobacteria</taxon>
        <taxon>Enterobacterales</taxon>
        <taxon>Morganellaceae</taxon>
        <taxon>Xenorhabdus</taxon>
    </lineage>
</organism>
<sequence length="40" mass="4625">MLSLKQRVNGVCVLFFRLFNLFIIVPIIKYQINILNGASQ</sequence>
<protein>
    <submittedName>
        <fullName evidence="2">Uncharacterized protein</fullName>
    </submittedName>
</protein>
<keyword evidence="1" id="KW-0472">Membrane</keyword>
<dbReference type="AlphaFoldDB" id="A0A077PKK5"/>
<name>A0A077PKK5_XENBV</name>
<dbReference type="Proteomes" id="UP000028500">
    <property type="component" value="Unassembled WGS sequence"/>
</dbReference>
<reference evidence="2" key="1">
    <citation type="submission" date="2013-07" db="EMBL/GenBank/DDBJ databases">
        <title>Sub-species coevolution in mutualistic symbiosis.</title>
        <authorList>
            <person name="Murfin K."/>
            <person name="Klassen J."/>
            <person name="Lee M."/>
            <person name="Forst S."/>
            <person name="Stock P."/>
            <person name="Goodrich-Blair H."/>
        </authorList>
    </citation>
    <scope>NUCLEOTIDE SEQUENCE [LARGE SCALE GENOMIC DNA]</scope>
    <source>
        <strain evidence="2">Kraussei Quebec</strain>
    </source>
</reference>
<keyword evidence="1" id="KW-0812">Transmembrane</keyword>
<keyword evidence="1" id="KW-1133">Transmembrane helix</keyword>
<evidence type="ECO:0000256" key="1">
    <source>
        <dbReference type="SAM" id="Phobius"/>
    </source>
</evidence>